<dbReference type="EMBL" id="CP031225">
    <property type="protein sequence ID" value="AXH58991.1"/>
    <property type="molecule type" value="Genomic_DNA"/>
</dbReference>
<dbReference type="AlphaFoldDB" id="A0AAD0PV25"/>
<sequence>MPTEQEAAIARLLGEAWNAYLTLPVEHPMDQQEFCTAIHRCQDMVLARSGRRSLNADAACATNSDTAISWRGDST</sequence>
<gene>
    <name evidence="1" type="ORF">PLA107_005695</name>
</gene>
<dbReference type="Proteomes" id="UP000006426">
    <property type="component" value="Chromosome"/>
</dbReference>
<reference evidence="1 2" key="1">
    <citation type="journal article" date="2011" name="PLoS Pathog.">
        <title>Dynamic evolution of pathogenicity revealed by sequencing and comparative genomics of 19 Pseudomonas syringae isolates.</title>
        <authorList>
            <person name="Baltrus D.A."/>
            <person name="Nishimura M.T."/>
            <person name="Romanchuk A."/>
            <person name="Chang J.H."/>
            <person name="Mukhtar M.S."/>
            <person name="Cherkis K."/>
            <person name="Roach J."/>
            <person name="Grant S.R."/>
            <person name="Jones C.D."/>
            <person name="Dangl J.L."/>
        </authorList>
    </citation>
    <scope>NUCLEOTIDE SEQUENCE [LARGE SCALE GENOMIC DNA]</scope>
    <source>
        <strain evidence="1 2">M301315</strain>
    </source>
</reference>
<name>A0AAD0PV25_PSEAV</name>
<proteinExistence type="predicted"/>
<accession>A0AAD0PV25</accession>
<evidence type="ECO:0000313" key="1">
    <source>
        <dbReference type="EMBL" id="AXH58991.1"/>
    </source>
</evidence>
<protein>
    <submittedName>
        <fullName evidence="1">Uncharacterized protein</fullName>
    </submittedName>
</protein>
<organism evidence="1 2">
    <name type="scientific">Pseudomonas amygdali pv. lachrymans str. M301315</name>
    <dbReference type="NCBI Taxonomy" id="629260"/>
    <lineage>
        <taxon>Bacteria</taxon>
        <taxon>Pseudomonadati</taxon>
        <taxon>Pseudomonadota</taxon>
        <taxon>Gammaproteobacteria</taxon>
        <taxon>Pseudomonadales</taxon>
        <taxon>Pseudomonadaceae</taxon>
        <taxon>Pseudomonas</taxon>
        <taxon>Pseudomonas amygdali</taxon>
    </lineage>
</organism>
<evidence type="ECO:0000313" key="2">
    <source>
        <dbReference type="Proteomes" id="UP000006426"/>
    </source>
</evidence>